<organism evidence="1 2">
    <name type="scientific">Thalictrum thalictroides</name>
    <name type="common">Rue-anemone</name>
    <name type="synonym">Anemone thalictroides</name>
    <dbReference type="NCBI Taxonomy" id="46969"/>
    <lineage>
        <taxon>Eukaryota</taxon>
        <taxon>Viridiplantae</taxon>
        <taxon>Streptophyta</taxon>
        <taxon>Embryophyta</taxon>
        <taxon>Tracheophyta</taxon>
        <taxon>Spermatophyta</taxon>
        <taxon>Magnoliopsida</taxon>
        <taxon>Ranunculales</taxon>
        <taxon>Ranunculaceae</taxon>
        <taxon>Thalictroideae</taxon>
        <taxon>Thalictrum</taxon>
    </lineage>
</organism>
<dbReference type="AlphaFoldDB" id="A0A7J6XEN0"/>
<dbReference type="OrthoDB" id="1934635at2759"/>
<evidence type="ECO:0000313" key="2">
    <source>
        <dbReference type="Proteomes" id="UP000554482"/>
    </source>
</evidence>
<dbReference type="Proteomes" id="UP000554482">
    <property type="component" value="Unassembled WGS sequence"/>
</dbReference>
<accession>A0A7J6XEN0</accession>
<name>A0A7J6XEN0_THATH</name>
<gene>
    <name evidence="1" type="ORF">FRX31_002394</name>
</gene>
<dbReference type="EMBL" id="JABWDY010000591">
    <property type="protein sequence ID" value="KAF5208019.1"/>
    <property type="molecule type" value="Genomic_DNA"/>
</dbReference>
<sequence>MEEVNAMFETIESSLKKVNEKISGHDARFALLEKKMDDGRDNFIVPPRWEQSFKVEVIPEFYGTTNPSDYLDWEGIVDYVFTAKDVSDDKQVPNIATRFRDRLEQGGRHINIVVH</sequence>
<reference evidence="1 2" key="1">
    <citation type="submission" date="2020-06" db="EMBL/GenBank/DDBJ databases">
        <title>Transcriptomic and genomic resources for Thalictrum thalictroides and T. hernandezii: Facilitating candidate gene discovery in an emerging model plant lineage.</title>
        <authorList>
            <person name="Arias T."/>
            <person name="Riano-Pachon D.M."/>
            <person name="Di Stilio V.S."/>
        </authorList>
    </citation>
    <scope>NUCLEOTIDE SEQUENCE [LARGE SCALE GENOMIC DNA]</scope>
    <source>
        <strain evidence="2">cv. WT478/WT964</strain>
        <tissue evidence="1">Leaves</tissue>
    </source>
</reference>
<proteinExistence type="predicted"/>
<keyword evidence="2" id="KW-1185">Reference proteome</keyword>
<comment type="caution">
    <text evidence="1">The sequence shown here is derived from an EMBL/GenBank/DDBJ whole genome shotgun (WGS) entry which is preliminary data.</text>
</comment>
<protein>
    <submittedName>
        <fullName evidence="1">Uncharacterized protein</fullName>
    </submittedName>
</protein>
<evidence type="ECO:0000313" key="1">
    <source>
        <dbReference type="EMBL" id="KAF5208019.1"/>
    </source>
</evidence>